<dbReference type="Pfam" id="PF16188">
    <property type="entry name" value="Peptidase_M24_C"/>
    <property type="match status" value="1"/>
</dbReference>
<evidence type="ECO:0000313" key="8">
    <source>
        <dbReference type="Proteomes" id="UP000218113"/>
    </source>
</evidence>
<evidence type="ECO:0000259" key="4">
    <source>
        <dbReference type="Pfam" id="PF00557"/>
    </source>
</evidence>
<reference evidence="8" key="1">
    <citation type="submission" date="2017-08" db="EMBL/GenBank/DDBJ databases">
        <title>A dynamic microbial community with high functional redundancy inhabits the cold, oxic subseafloor aquifer.</title>
        <authorList>
            <person name="Tully B.J."/>
            <person name="Wheat C.G."/>
            <person name="Glazer B.T."/>
            <person name="Huber J.A."/>
        </authorList>
    </citation>
    <scope>NUCLEOTIDE SEQUENCE [LARGE SCALE GENOMIC DNA]</scope>
</reference>
<proteinExistence type="inferred from homology"/>
<dbReference type="CDD" id="cd01085">
    <property type="entry name" value="APP"/>
    <property type="match status" value="1"/>
</dbReference>
<dbReference type="InterPro" id="IPR032416">
    <property type="entry name" value="Peptidase_M24_C"/>
</dbReference>
<dbReference type="PANTHER" id="PTHR43763">
    <property type="entry name" value="XAA-PRO AMINOPEPTIDASE 1"/>
    <property type="match status" value="1"/>
</dbReference>
<dbReference type="EMBL" id="NVSR01000014">
    <property type="protein sequence ID" value="PCI29447.1"/>
    <property type="molecule type" value="Genomic_DNA"/>
</dbReference>
<dbReference type="Pfam" id="PF16189">
    <property type="entry name" value="Creatinase_N_2"/>
    <property type="match status" value="1"/>
</dbReference>
<dbReference type="InterPro" id="IPR029149">
    <property type="entry name" value="Creatin/AminoP/Spt16_N"/>
</dbReference>
<feature type="domain" description="Peptidase M24 C-terminal" evidence="6">
    <location>
        <begin position="543"/>
        <end position="603"/>
    </location>
</feature>
<dbReference type="FunFam" id="3.90.230.10:FF:000009">
    <property type="entry name" value="xaa-Pro aminopeptidase 2"/>
    <property type="match status" value="1"/>
</dbReference>
<comment type="similarity">
    <text evidence="1">Belongs to the peptidase M24B family.</text>
</comment>
<gene>
    <name evidence="7" type="ORF">COB67_04110</name>
</gene>
<dbReference type="SUPFAM" id="SSF55920">
    <property type="entry name" value="Creatinase/aminopeptidase"/>
    <property type="match status" value="1"/>
</dbReference>
<evidence type="ECO:0000259" key="6">
    <source>
        <dbReference type="Pfam" id="PF16188"/>
    </source>
</evidence>
<dbReference type="InterPro" id="IPR000587">
    <property type="entry name" value="Creatinase_N"/>
</dbReference>
<evidence type="ECO:0000313" key="7">
    <source>
        <dbReference type="EMBL" id="PCI29447.1"/>
    </source>
</evidence>
<dbReference type="InterPro" id="IPR033740">
    <property type="entry name" value="Pept_M24B"/>
</dbReference>
<dbReference type="AlphaFoldDB" id="A0A2A4T8V5"/>
<dbReference type="GO" id="GO:0005737">
    <property type="term" value="C:cytoplasm"/>
    <property type="evidence" value="ECO:0007669"/>
    <property type="project" value="UniProtKB-ARBA"/>
</dbReference>
<feature type="domain" description="Creatinase N-terminal" evidence="5">
    <location>
        <begin position="18"/>
        <end position="145"/>
    </location>
</feature>
<feature type="domain" description="Peptidase M24" evidence="4">
    <location>
        <begin position="321"/>
        <end position="535"/>
    </location>
</feature>
<dbReference type="SUPFAM" id="SSF53092">
    <property type="entry name" value="Creatinase/prolidase N-terminal domain"/>
    <property type="match status" value="2"/>
</dbReference>
<keyword evidence="2" id="KW-0479">Metal-binding</keyword>
<dbReference type="FunFam" id="3.40.350.10:FF:000003">
    <property type="entry name" value="Xaa-pro aminopeptidase P"/>
    <property type="match status" value="1"/>
</dbReference>
<dbReference type="Proteomes" id="UP000218113">
    <property type="component" value="Unassembled WGS sequence"/>
</dbReference>
<protein>
    <submittedName>
        <fullName evidence="7">Peptidase M24</fullName>
    </submittedName>
</protein>
<dbReference type="Pfam" id="PF01321">
    <property type="entry name" value="Creatinase_N"/>
    <property type="match status" value="1"/>
</dbReference>
<dbReference type="Gene3D" id="3.40.350.10">
    <property type="entry name" value="Creatinase/prolidase N-terminal domain"/>
    <property type="match status" value="2"/>
</dbReference>
<dbReference type="Pfam" id="PF00557">
    <property type="entry name" value="Peptidase_M24"/>
    <property type="match status" value="1"/>
</dbReference>
<dbReference type="GO" id="GO:0046872">
    <property type="term" value="F:metal ion binding"/>
    <property type="evidence" value="ECO:0007669"/>
    <property type="project" value="UniProtKB-KW"/>
</dbReference>
<evidence type="ECO:0000256" key="3">
    <source>
        <dbReference type="ARBA" id="ARBA00022801"/>
    </source>
</evidence>
<dbReference type="PANTHER" id="PTHR43763:SF6">
    <property type="entry name" value="XAA-PRO AMINOPEPTIDASE 1"/>
    <property type="match status" value="1"/>
</dbReference>
<dbReference type="InterPro" id="IPR036005">
    <property type="entry name" value="Creatinase/aminopeptidase-like"/>
</dbReference>
<dbReference type="Gene3D" id="3.90.230.10">
    <property type="entry name" value="Creatinase/methionine aminopeptidase superfamily"/>
    <property type="match status" value="1"/>
</dbReference>
<accession>A0A2A4T8V5</accession>
<evidence type="ECO:0000259" key="5">
    <source>
        <dbReference type="Pfam" id="PF01321"/>
    </source>
</evidence>
<organism evidence="7 8">
    <name type="scientific">SAR324 cluster bacterium</name>
    <dbReference type="NCBI Taxonomy" id="2024889"/>
    <lineage>
        <taxon>Bacteria</taxon>
        <taxon>Deltaproteobacteria</taxon>
        <taxon>SAR324 cluster</taxon>
    </lineage>
</organism>
<keyword evidence="3" id="KW-0378">Hydrolase</keyword>
<dbReference type="InterPro" id="IPR050422">
    <property type="entry name" value="X-Pro_aminopeptidase_P"/>
</dbReference>
<dbReference type="InterPro" id="IPR000994">
    <property type="entry name" value="Pept_M24"/>
</dbReference>
<name>A0A2A4T8V5_9DELT</name>
<dbReference type="GO" id="GO:0070006">
    <property type="term" value="F:metalloaminopeptidase activity"/>
    <property type="evidence" value="ECO:0007669"/>
    <property type="project" value="InterPro"/>
</dbReference>
<evidence type="ECO:0000256" key="1">
    <source>
        <dbReference type="ARBA" id="ARBA00008766"/>
    </source>
</evidence>
<comment type="caution">
    <text evidence="7">The sequence shown here is derived from an EMBL/GenBank/DDBJ whole genome shotgun (WGS) entry which is preliminary data.</text>
</comment>
<evidence type="ECO:0000256" key="2">
    <source>
        <dbReference type="ARBA" id="ARBA00022723"/>
    </source>
</evidence>
<sequence length="603" mass="67759">MSLLLIKGKTMNKIAEKIEALRASMAQNGISAYIIPSSDPHSSEYVAEHWQGRSWISGFTGSAGTIVVTKQEAGLWTDFRYFIQAENELEGTGIQLFKEGTPDVPSFSAWLLEVLEVEDTLAFDGKVMTLAATRNLEKALEGKQIKIMGERDLLEDVWSDRPSKPTDEIFLHDVLYAGQTTQEKLTEVRQLMIGKNVDAHLITSLDDVAWLFNIRGTDVLHCPVAVAYALITQEQAFFFIEAEKVPQPVREKLEKDGIILRSYQQVEQGLQELSEKSSLLINPNLINANLYGAIPGHIRVLEGKQLTTRLKAIKNSVEVEQFQVCMKRDGAAMVRFMMWLDEQVPTGKVTELSAADQLEQFRRQGEGFISLSFTTIPGYKEHGAIVHYASSPETDVTIGQESFFLVDSGGQYLDGTTDITRTFNFGTLTEEERRDYTLVLKGNIRLAKSRFKRGTCGFQLDVLARESMWEWGIDYGHGTGHGVGFCLNVHEGPHSISQKPVDTPLEPGMLVTDEPGIYRAGKHGIRIENILLVTKDYKTEFGEFYRFEPMTSAPINTKPLMKELMTADEIAWLNAYHEKVCNELSPLLTEAECRWLQDNTQAI</sequence>